<sequence length="121" mass="14075">MPLKYVSAAYNAVIQNIFLVKSVTVAFEEYLALLPLHFKYNRYNYESASVLICTKMSFKQYSIIHEHSFFNPHLNVCVQSCRIRSDSGGALSPGREYDQNEFYSLYKRAQRLQIFTIVCLN</sequence>
<dbReference type="EMBL" id="CATOUU010000549">
    <property type="protein sequence ID" value="CAI9933810.1"/>
    <property type="molecule type" value="Genomic_DNA"/>
</dbReference>
<dbReference type="EMBL" id="CAXDID020000581">
    <property type="protein sequence ID" value="CAL6104285.1"/>
    <property type="molecule type" value="Genomic_DNA"/>
</dbReference>
<name>A0AA86P8K0_9EUKA</name>
<evidence type="ECO:0000313" key="10">
    <source>
        <dbReference type="EMBL" id="CAL6104327.1"/>
    </source>
</evidence>
<dbReference type="EMBL" id="CAXDID020000581">
    <property type="protein sequence ID" value="CAL6104315.1"/>
    <property type="molecule type" value="Genomic_DNA"/>
</dbReference>
<evidence type="ECO:0000313" key="6">
    <source>
        <dbReference type="EMBL" id="CAL6104275.1"/>
    </source>
</evidence>
<evidence type="ECO:0000313" key="4">
    <source>
        <dbReference type="EMBL" id="CAI9933804.1"/>
    </source>
</evidence>
<comment type="caution">
    <text evidence="5">The sequence shown here is derived from an EMBL/GenBank/DDBJ whole genome shotgun (WGS) entry which is preliminary data.</text>
</comment>
<dbReference type="EMBL" id="CAXDID020000581">
    <property type="protein sequence ID" value="CAL6104327.1"/>
    <property type="molecule type" value="Genomic_DNA"/>
</dbReference>
<dbReference type="EMBL" id="CAXDID020000581">
    <property type="protein sequence ID" value="CAL6104303.1"/>
    <property type="molecule type" value="Genomic_DNA"/>
</dbReference>
<keyword evidence="11" id="KW-1185">Reference proteome</keyword>
<dbReference type="EMBL" id="CAXDID020000581">
    <property type="protein sequence ID" value="CAL6104275.1"/>
    <property type="molecule type" value="Genomic_DNA"/>
</dbReference>
<evidence type="ECO:0000313" key="3">
    <source>
        <dbReference type="EMBL" id="CAI9933798.1"/>
    </source>
</evidence>
<reference evidence="5" key="1">
    <citation type="submission" date="2023-06" db="EMBL/GenBank/DDBJ databases">
        <authorList>
            <person name="Kurt Z."/>
        </authorList>
    </citation>
    <scope>NUCLEOTIDE SEQUENCE</scope>
</reference>
<organism evidence="5">
    <name type="scientific">Hexamita inflata</name>
    <dbReference type="NCBI Taxonomy" id="28002"/>
    <lineage>
        <taxon>Eukaryota</taxon>
        <taxon>Metamonada</taxon>
        <taxon>Diplomonadida</taxon>
        <taxon>Hexamitidae</taxon>
        <taxon>Hexamitinae</taxon>
        <taxon>Hexamita</taxon>
    </lineage>
</organism>
<dbReference type="EMBL" id="CATOUU010000549">
    <property type="protein sequence ID" value="CAI9933789.1"/>
    <property type="molecule type" value="Genomic_DNA"/>
</dbReference>
<evidence type="ECO:0000313" key="5">
    <source>
        <dbReference type="EMBL" id="CAI9933810.1"/>
    </source>
</evidence>
<evidence type="ECO:0000313" key="9">
    <source>
        <dbReference type="EMBL" id="CAL6104315.1"/>
    </source>
</evidence>
<reference evidence="6 11" key="2">
    <citation type="submission" date="2024-07" db="EMBL/GenBank/DDBJ databases">
        <authorList>
            <person name="Akdeniz Z."/>
        </authorList>
    </citation>
    <scope>NUCLEOTIDE SEQUENCE [LARGE SCALE GENOMIC DNA]</scope>
</reference>
<accession>A0AA86P8K0</accession>
<dbReference type="AlphaFoldDB" id="A0AA86P8K0"/>
<evidence type="ECO:0000313" key="2">
    <source>
        <dbReference type="EMBL" id="CAI9933789.1"/>
    </source>
</evidence>
<dbReference type="EMBL" id="CATOUU010000549">
    <property type="protein sequence ID" value="CAI9933784.1"/>
    <property type="molecule type" value="Genomic_DNA"/>
</dbReference>
<proteinExistence type="predicted"/>
<evidence type="ECO:0000313" key="1">
    <source>
        <dbReference type="EMBL" id="CAI9933784.1"/>
    </source>
</evidence>
<dbReference type="EMBL" id="CATOUU010000549">
    <property type="protein sequence ID" value="CAI9933798.1"/>
    <property type="molecule type" value="Genomic_DNA"/>
</dbReference>
<evidence type="ECO:0000313" key="8">
    <source>
        <dbReference type="EMBL" id="CAL6104303.1"/>
    </source>
</evidence>
<protein>
    <submittedName>
        <fullName evidence="6">Hypothetical_protein</fullName>
    </submittedName>
</protein>
<dbReference type="EMBL" id="CATOUU010000549">
    <property type="protein sequence ID" value="CAI9933804.1"/>
    <property type="molecule type" value="Genomic_DNA"/>
</dbReference>
<evidence type="ECO:0000313" key="7">
    <source>
        <dbReference type="EMBL" id="CAL6104285.1"/>
    </source>
</evidence>
<evidence type="ECO:0000313" key="11">
    <source>
        <dbReference type="Proteomes" id="UP001642409"/>
    </source>
</evidence>
<dbReference type="Proteomes" id="UP001642409">
    <property type="component" value="Unassembled WGS sequence"/>
</dbReference>
<gene>
    <name evidence="1" type="ORF">HINF_LOCUS21429</name>
    <name evidence="2" type="ORF">HINF_LOCUS21434</name>
    <name evidence="3" type="ORF">HINF_LOCUS21443</name>
    <name evidence="4" type="ORF">HINF_LOCUS21449</name>
    <name evidence="5" type="ORF">HINF_LOCUS21455</name>
    <name evidence="6" type="ORF">HINF_LOCUS72704</name>
    <name evidence="7" type="ORF">HINF_LOCUS72709</name>
    <name evidence="8" type="ORF">HINF_LOCUS72718</name>
    <name evidence="9" type="ORF">HINF_LOCUS72724</name>
    <name evidence="10" type="ORF">HINF_LOCUS72730</name>
</gene>